<proteinExistence type="predicted"/>
<keyword evidence="1" id="KW-0328">Glycosyltransferase</keyword>
<evidence type="ECO:0000313" key="5">
    <source>
        <dbReference type="Proteomes" id="UP001500954"/>
    </source>
</evidence>
<sequence length="375" mass="42290">MKLAIISHTEHYTTDTGVLVGWGATVNEINHLLEVFDTIYHIAMHYDTPAPLSALPYVSDKIVFVPVPATGGRTIGSKLHTLFKAPTVVKTLSRVLKEVDCFQLRTPTGIGVYLVPYLSWFVKKPGWYKYAGNWNEKHPPLGYALQRWMLKLQGRKVTINGKWPHQPNNHMSFENPCLTMDDITIGKKIRAQKTYADSLNFCFVGRLEKEKGVERILNAFNGLSKADSLRVGTVHLVGEGVDMPYFKALAAQSSINYLFHGALPRADVFEIYKACEVFVLPTTASEGFPKVIAEAMNFGCLPIVSELSAIGHYIKNEENGFLLDTVTTEHLIEKLQRVLHLRPPIYKKMLGTFDAVVLKFTYTYYNEHIKKLLSL</sequence>
<dbReference type="Gene3D" id="3.40.50.2000">
    <property type="entry name" value="Glycogen Phosphorylase B"/>
    <property type="match status" value="1"/>
</dbReference>
<dbReference type="Pfam" id="PF00534">
    <property type="entry name" value="Glycos_transf_1"/>
    <property type="match status" value="1"/>
</dbReference>
<dbReference type="InterPro" id="IPR001296">
    <property type="entry name" value="Glyco_trans_1"/>
</dbReference>
<evidence type="ECO:0000256" key="1">
    <source>
        <dbReference type="ARBA" id="ARBA00022676"/>
    </source>
</evidence>
<accession>A0ABP6XHX5</accession>
<organism evidence="4 5">
    <name type="scientific">Snuella lapsa</name>
    <dbReference type="NCBI Taxonomy" id="870481"/>
    <lineage>
        <taxon>Bacteria</taxon>
        <taxon>Pseudomonadati</taxon>
        <taxon>Bacteroidota</taxon>
        <taxon>Flavobacteriia</taxon>
        <taxon>Flavobacteriales</taxon>
        <taxon>Flavobacteriaceae</taxon>
        <taxon>Snuella</taxon>
    </lineage>
</organism>
<gene>
    <name evidence="4" type="ORF">GCM10022395_16950</name>
</gene>
<protein>
    <submittedName>
        <fullName evidence="4">Glycosyltransferase</fullName>
    </submittedName>
</protein>
<dbReference type="Proteomes" id="UP001500954">
    <property type="component" value="Unassembled WGS sequence"/>
</dbReference>
<dbReference type="PANTHER" id="PTHR12526">
    <property type="entry name" value="GLYCOSYLTRANSFERASE"/>
    <property type="match status" value="1"/>
</dbReference>
<comment type="caution">
    <text evidence="4">The sequence shown here is derived from an EMBL/GenBank/DDBJ whole genome shotgun (WGS) entry which is preliminary data.</text>
</comment>
<evidence type="ECO:0000313" key="4">
    <source>
        <dbReference type="EMBL" id="GAA3567468.1"/>
    </source>
</evidence>
<dbReference type="EMBL" id="BAABCY010000040">
    <property type="protein sequence ID" value="GAA3567468.1"/>
    <property type="molecule type" value="Genomic_DNA"/>
</dbReference>
<evidence type="ECO:0000259" key="3">
    <source>
        <dbReference type="Pfam" id="PF00534"/>
    </source>
</evidence>
<keyword evidence="5" id="KW-1185">Reference proteome</keyword>
<feature type="domain" description="Glycosyl transferase family 1" evidence="3">
    <location>
        <begin position="191"/>
        <end position="342"/>
    </location>
</feature>
<name>A0ABP6XHX5_9FLAO</name>
<dbReference type="PANTHER" id="PTHR12526:SF510">
    <property type="entry name" value="D-INOSITOL 3-PHOSPHATE GLYCOSYLTRANSFERASE"/>
    <property type="match status" value="1"/>
</dbReference>
<dbReference type="SUPFAM" id="SSF53756">
    <property type="entry name" value="UDP-Glycosyltransferase/glycogen phosphorylase"/>
    <property type="match status" value="1"/>
</dbReference>
<evidence type="ECO:0000256" key="2">
    <source>
        <dbReference type="ARBA" id="ARBA00022679"/>
    </source>
</evidence>
<keyword evidence="2" id="KW-0808">Transferase</keyword>
<reference evidence="5" key="1">
    <citation type="journal article" date="2019" name="Int. J. Syst. Evol. Microbiol.">
        <title>The Global Catalogue of Microorganisms (GCM) 10K type strain sequencing project: providing services to taxonomists for standard genome sequencing and annotation.</title>
        <authorList>
            <consortium name="The Broad Institute Genomics Platform"/>
            <consortium name="The Broad Institute Genome Sequencing Center for Infectious Disease"/>
            <person name="Wu L."/>
            <person name="Ma J."/>
        </authorList>
    </citation>
    <scope>NUCLEOTIDE SEQUENCE [LARGE SCALE GENOMIC DNA]</scope>
    <source>
        <strain evidence="5">JCM 17111</strain>
    </source>
</reference>
<dbReference type="RefSeq" id="WP_345005505.1">
    <property type="nucleotide sequence ID" value="NZ_BAABCY010000040.1"/>
</dbReference>